<feature type="signal peptide" evidence="8">
    <location>
        <begin position="1"/>
        <end position="22"/>
    </location>
</feature>
<reference evidence="9 10" key="1">
    <citation type="submission" date="2019-04" db="EMBL/GenBank/DDBJ databases">
        <authorList>
            <person name="Hwang J.C."/>
        </authorList>
    </citation>
    <scope>NUCLEOTIDE SEQUENCE [LARGE SCALE GENOMIC DNA]</scope>
    <source>
        <strain evidence="9 10">IMCC35002</strain>
    </source>
</reference>
<protein>
    <submittedName>
        <fullName evidence="9">Transporter</fullName>
    </submittedName>
</protein>
<evidence type="ECO:0000256" key="1">
    <source>
        <dbReference type="ARBA" id="ARBA00004571"/>
    </source>
</evidence>
<dbReference type="Proteomes" id="UP000305675">
    <property type="component" value="Unassembled WGS sequence"/>
</dbReference>
<name>A0A4U1BP15_9GAMM</name>
<feature type="chain" id="PRO_5020326831" evidence="8">
    <location>
        <begin position="23"/>
        <end position="411"/>
    </location>
</feature>
<evidence type="ECO:0000313" key="10">
    <source>
        <dbReference type="Proteomes" id="UP000305675"/>
    </source>
</evidence>
<evidence type="ECO:0000256" key="6">
    <source>
        <dbReference type="ARBA" id="ARBA00023136"/>
    </source>
</evidence>
<keyword evidence="4" id="KW-0812">Transmembrane</keyword>
<dbReference type="Pfam" id="PF03349">
    <property type="entry name" value="Toluene_X"/>
    <property type="match status" value="1"/>
</dbReference>
<comment type="caution">
    <text evidence="9">The sequence shown here is derived from an EMBL/GenBank/DDBJ whole genome shotgun (WGS) entry which is preliminary data.</text>
</comment>
<dbReference type="PANTHER" id="PTHR35093:SF1">
    <property type="entry name" value="OUTER MEMBRANE LONG-CHAIN FATTY ACID RECEPTOR FADL FAMILY"/>
    <property type="match status" value="1"/>
</dbReference>
<dbReference type="EMBL" id="SWCJ01000005">
    <property type="protein sequence ID" value="TKB55530.1"/>
    <property type="molecule type" value="Genomic_DNA"/>
</dbReference>
<comment type="similarity">
    <text evidence="2">Belongs to the OmpP1/FadL family.</text>
</comment>
<evidence type="ECO:0000256" key="4">
    <source>
        <dbReference type="ARBA" id="ARBA00022692"/>
    </source>
</evidence>
<comment type="subcellular location">
    <subcellularLocation>
        <location evidence="1">Cell outer membrane</location>
        <topology evidence="1">Multi-pass membrane protein</topology>
    </subcellularLocation>
</comment>
<organism evidence="9 10">
    <name type="scientific">Ferrimonas aestuarii</name>
    <dbReference type="NCBI Taxonomy" id="2569539"/>
    <lineage>
        <taxon>Bacteria</taxon>
        <taxon>Pseudomonadati</taxon>
        <taxon>Pseudomonadota</taxon>
        <taxon>Gammaproteobacteria</taxon>
        <taxon>Alteromonadales</taxon>
        <taxon>Ferrimonadaceae</taxon>
        <taxon>Ferrimonas</taxon>
    </lineage>
</organism>
<accession>A0A4U1BP15</accession>
<keyword evidence="10" id="KW-1185">Reference proteome</keyword>
<gene>
    <name evidence="9" type="ORF">FCL42_10115</name>
</gene>
<dbReference type="SUPFAM" id="SSF56935">
    <property type="entry name" value="Porins"/>
    <property type="match status" value="1"/>
</dbReference>
<dbReference type="GO" id="GO:0015483">
    <property type="term" value="F:long-chain fatty acid transporting porin activity"/>
    <property type="evidence" value="ECO:0007669"/>
    <property type="project" value="TreeGrafter"/>
</dbReference>
<evidence type="ECO:0000256" key="3">
    <source>
        <dbReference type="ARBA" id="ARBA00022452"/>
    </source>
</evidence>
<dbReference type="Gene3D" id="2.40.160.60">
    <property type="entry name" value="Outer membrane protein transport protein (OMPP1/FadL/TodX)"/>
    <property type="match status" value="1"/>
</dbReference>
<keyword evidence="6" id="KW-0472">Membrane</keyword>
<dbReference type="InterPro" id="IPR005017">
    <property type="entry name" value="OMPP1/FadL/TodX"/>
</dbReference>
<dbReference type="OrthoDB" id="19849at2"/>
<evidence type="ECO:0000256" key="5">
    <source>
        <dbReference type="ARBA" id="ARBA00022729"/>
    </source>
</evidence>
<evidence type="ECO:0000256" key="8">
    <source>
        <dbReference type="SAM" id="SignalP"/>
    </source>
</evidence>
<dbReference type="AlphaFoldDB" id="A0A4U1BP15"/>
<dbReference type="PANTHER" id="PTHR35093">
    <property type="entry name" value="OUTER MEMBRANE PROTEIN NMB0088-RELATED"/>
    <property type="match status" value="1"/>
</dbReference>
<keyword evidence="7" id="KW-0998">Cell outer membrane</keyword>
<evidence type="ECO:0000313" key="9">
    <source>
        <dbReference type="EMBL" id="TKB55530.1"/>
    </source>
</evidence>
<evidence type="ECO:0000256" key="2">
    <source>
        <dbReference type="ARBA" id="ARBA00008163"/>
    </source>
</evidence>
<dbReference type="GO" id="GO:0009279">
    <property type="term" value="C:cell outer membrane"/>
    <property type="evidence" value="ECO:0007669"/>
    <property type="project" value="UniProtKB-SubCell"/>
</dbReference>
<sequence length="411" mass="44048">MRTFNKTILATAMTLASTQAFAAGFQLNSQSATGIGRAMAGDAVIADNASVLARNPSAMALFDSSALSLGITYAATTVEVEDAYFDSGLPNDIGDANLGHLSDAADDKIIPNAFYIHPVNDTWAWGVAVFSNFGTGTDMTDLKRGSDAAADLLGNTEVTTININASVSMRVNEHLSLGAGLDVITGGGKIARDAQALPVSIVDVDASGVGFGGIVSATYEFNDNHRIGASYRFSPDVEADGDVAMAGTNFDNLELPLADIFQIAGFHQLNNKFAIHYTAQWTQWSNFDQIDVYNNDSDRTALKVYNWEDSWFLSIGGTYTINEKWTLRAGYAHDQGVVNDYPSVSIPDSDRAWYTFGVGYNLSPKSTIDLGVAIVEGETTEVVENSLLGNNLTAHTTSGATYMSVQYSYRF</sequence>
<keyword evidence="3" id="KW-1134">Transmembrane beta strand</keyword>
<evidence type="ECO:0000256" key="7">
    <source>
        <dbReference type="ARBA" id="ARBA00023237"/>
    </source>
</evidence>
<keyword evidence="5 8" id="KW-0732">Signal</keyword>
<dbReference type="RefSeq" id="WP_136863287.1">
    <property type="nucleotide sequence ID" value="NZ_SWCJ01000005.1"/>
</dbReference>
<proteinExistence type="inferred from homology"/>